<comment type="caution">
    <text evidence="1">The sequence shown here is derived from an EMBL/GenBank/DDBJ whole genome shotgun (WGS) entry which is preliminary data.</text>
</comment>
<organism evidence="1 2">
    <name type="scientific">Entomophthora muscae</name>
    <dbReference type="NCBI Taxonomy" id="34485"/>
    <lineage>
        <taxon>Eukaryota</taxon>
        <taxon>Fungi</taxon>
        <taxon>Fungi incertae sedis</taxon>
        <taxon>Zoopagomycota</taxon>
        <taxon>Entomophthoromycotina</taxon>
        <taxon>Entomophthoromycetes</taxon>
        <taxon>Entomophthorales</taxon>
        <taxon>Entomophthoraceae</taxon>
        <taxon>Entomophthora</taxon>
    </lineage>
</organism>
<proteinExistence type="predicted"/>
<gene>
    <name evidence="1" type="ORF">DSO57_1005300</name>
</gene>
<protein>
    <submittedName>
        <fullName evidence="1">Uncharacterized protein</fullName>
    </submittedName>
</protein>
<accession>A0ACC2UHM2</accession>
<dbReference type="Proteomes" id="UP001165960">
    <property type="component" value="Unassembled WGS sequence"/>
</dbReference>
<name>A0ACC2UHM2_9FUNG</name>
<evidence type="ECO:0000313" key="1">
    <source>
        <dbReference type="EMBL" id="KAJ9086309.1"/>
    </source>
</evidence>
<dbReference type="EMBL" id="QTSX02000724">
    <property type="protein sequence ID" value="KAJ9086309.1"/>
    <property type="molecule type" value="Genomic_DNA"/>
</dbReference>
<evidence type="ECO:0000313" key="2">
    <source>
        <dbReference type="Proteomes" id="UP001165960"/>
    </source>
</evidence>
<reference evidence="1" key="1">
    <citation type="submission" date="2022-04" db="EMBL/GenBank/DDBJ databases">
        <title>Genome of the entomopathogenic fungus Entomophthora muscae.</title>
        <authorList>
            <person name="Elya C."/>
            <person name="Lovett B.R."/>
            <person name="Lee E."/>
            <person name="Macias A.M."/>
            <person name="Hajek A.E."/>
            <person name="De Bivort B.L."/>
            <person name="Kasson M.T."/>
            <person name="De Fine Licht H.H."/>
            <person name="Stajich J.E."/>
        </authorList>
    </citation>
    <scope>NUCLEOTIDE SEQUENCE</scope>
    <source>
        <strain evidence="1">Berkeley</strain>
    </source>
</reference>
<sequence>MYFQGKLALGFLVASFTFLSSFASASRFSYELKGYENTCFHFHAPETNKKASFYFAIYRGDDFEVDFTVKGPNDYLVLEGKNQRQGDYVFTANYIGEYSFCFTNPSGSNKVLDLDIYLDGDQDNHSPLKFKDPEHLTNMEKALSFIQRHSSQLMRDQRFFRTRENRNENILIEISSQIHYYAFFIVGIIGFMSLIQVLAIRSFFLLQESLLSLSKIDLSLHQTKFYQVIVLF</sequence>
<keyword evidence="2" id="KW-1185">Reference proteome</keyword>